<proteinExistence type="predicted"/>
<organism evidence="3 4">
    <name type="scientific">Candida theae</name>
    <dbReference type="NCBI Taxonomy" id="1198502"/>
    <lineage>
        <taxon>Eukaryota</taxon>
        <taxon>Fungi</taxon>
        <taxon>Dikarya</taxon>
        <taxon>Ascomycota</taxon>
        <taxon>Saccharomycotina</taxon>
        <taxon>Pichiomycetes</taxon>
        <taxon>Debaryomycetaceae</taxon>
        <taxon>Candida/Lodderomyces clade</taxon>
        <taxon>Candida</taxon>
    </lineage>
</organism>
<evidence type="ECO:0000313" key="4">
    <source>
        <dbReference type="Proteomes" id="UP001204833"/>
    </source>
</evidence>
<gene>
    <name evidence="3" type="ORF">KGF57_002390</name>
</gene>
<keyword evidence="2" id="KW-0732">Signal</keyword>
<accession>A0AAD5BEX2</accession>
<comment type="caution">
    <text evidence="3">The sequence shown here is derived from an EMBL/GenBank/DDBJ whole genome shotgun (WGS) entry which is preliminary data.</text>
</comment>
<feature type="signal peptide" evidence="2">
    <location>
        <begin position="1"/>
        <end position="22"/>
    </location>
</feature>
<dbReference type="EMBL" id="JAIHNG010000116">
    <property type="protein sequence ID" value="KAI5958545.1"/>
    <property type="molecule type" value="Genomic_DNA"/>
</dbReference>
<feature type="region of interest" description="Disordered" evidence="1">
    <location>
        <begin position="119"/>
        <end position="149"/>
    </location>
</feature>
<dbReference type="Proteomes" id="UP001204833">
    <property type="component" value="Unassembled WGS sequence"/>
</dbReference>
<name>A0AAD5BEX2_9ASCO</name>
<evidence type="ECO:0000313" key="3">
    <source>
        <dbReference type="EMBL" id="KAI5958545.1"/>
    </source>
</evidence>
<protein>
    <submittedName>
        <fullName evidence="3">Uncharacterized protein</fullName>
    </submittedName>
</protein>
<dbReference type="AlphaFoldDB" id="A0AAD5BEX2"/>
<keyword evidence="4" id="KW-1185">Reference proteome</keyword>
<dbReference type="RefSeq" id="XP_051608992.1">
    <property type="nucleotide sequence ID" value="XM_051751698.1"/>
</dbReference>
<evidence type="ECO:0000256" key="2">
    <source>
        <dbReference type="SAM" id="SignalP"/>
    </source>
</evidence>
<sequence length="170" mass="18018">MKFTVLRSVSVVWIFAAEVCASAVIGEASFGNSVLVERADEDEHHHHEHAAANSTITDCHMHGDTQYCIDWEGNEGRIEPSQESPQSNYTGCHSHGTEVYCMNGEEELQFVVLEESSEANATASQSSSASQSSASSPGSSSTTSNGNSATTAGGTTVCMLLFSAVVLYCL</sequence>
<evidence type="ECO:0000256" key="1">
    <source>
        <dbReference type="SAM" id="MobiDB-lite"/>
    </source>
</evidence>
<feature type="chain" id="PRO_5042213597" evidence="2">
    <location>
        <begin position="23"/>
        <end position="170"/>
    </location>
</feature>
<dbReference type="GeneID" id="76150449"/>
<reference evidence="3 4" key="1">
    <citation type="journal article" date="2022" name="DNA Res.">
        <title>Genome analysis of five recently described species of the CUG-Ser clade uncovers Candida theae as a new hybrid lineage with pathogenic potential in the Candida parapsilosis species complex.</title>
        <authorList>
            <person name="Mixao V."/>
            <person name="Del Olmo V."/>
            <person name="Hegedusova E."/>
            <person name="Saus E."/>
            <person name="Pryszcz L."/>
            <person name="Cillingova A."/>
            <person name="Nosek J."/>
            <person name="Gabaldon T."/>
        </authorList>
    </citation>
    <scope>NUCLEOTIDE SEQUENCE [LARGE SCALE GENOMIC DNA]</scope>
    <source>
        <strain evidence="3 4">CBS 12239</strain>
    </source>
</reference>